<keyword evidence="3" id="KW-0963">Cytoplasm</keyword>
<dbReference type="Pfam" id="PF02115">
    <property type="entry name" value="Rho_GDI"/>
    <property type="match status" value="1"/>
</dbReference>
<evidence type="ECO:0000313" key="5">
    <source>
        <dbReference type="EMBL" id="GMN27863.1"/>
    </source>
</evidence>
<name>A0AA88CN07_FICCA</name>
<organism evidence="5 6">
    <name type="scientific">Ficus carica</name>
    <name type="common">Common fig</name>
    <dbReference type="NCBI Taxonomy" id="3494"/>
    <lineage>
        <taxon>Eukaryota</taxon>
        <taxon>Viridiplantae</taxon>
        <taxon>Streptophyta</taxon>
        <taxon>Embryophyta</taxon>
        <taxon>Tracheophyta</taxon>
        <taxon>Spermatophyta</taxon>
        <taxon>Magnoliopsida</taxon>
        <taxon>eudicotyledons</taxon>
        <taxon>Gunneridae</taxon>
        <taxon>Pentapetalae</taxon>
        <taxon>rosids</taxon>
        <taxon>fabids</taxon>
        <taxon>Rosales</taxon>
        <taxon>Moraceae</taxon>
        <taxon>Ficeae</taxon>
        <taxon>Ficus</taxon>
    </lineage>
</organism>
<feature type="region of interest" description="Disordered" evidence="4">
    <location>
        <begin position="40"/>
        <end position="72"/>
    </location>
</feature>
<evidence type="ECO:0000256" key="1">
    <source>
        <dbReference type="ARBA" id="ARBA00004496"/>
    </source>
</evidence>
<dbReference type="InterPro" id="IPR000406">
    <property type="entry name" value="Rho_GDI"/>
</dbReference>
<dbReference type="PANTHER" id="PTHR10980:SF50">
    <property type="entry name" value="RHO GDP-DISSOCIATION INHIBITOR 1"/>
    <property type="match status" value="1"/>
</dbReference>
<dbReference type="GO" id="GO:0005829">
    <property type="term" value="C:cytosol"/>
    <property type="evidence" value="ECO:0007669"/>
    <property type="project" value="TreeGrafter"/>
</dbReference>
<dbReference type="GO" id="GO:0005094">
    <property type="term" value="F:Rho GDP-dissociation inhibitor activity"/>
    <property type="evidence" value="ECO:0007669"/>
    <property type="project" value="InterPro"/>
</dbReference>
<proteinExistence type="inferred from homology"/>
<evidence type="ECO:0008006" key="7">
    <source>
        <dbReference type="Google" id="ProtNLM"/>
    </source>
</evidence>
<feature type="region of interest" description="Disordered" evidence="4">
    <location>
        <begin position="1"/>
        <end position="21"/>
    </location>
</feature>
<keyword evidence="6" id="KW-1185">Reference proteome</keyword>
<dbReference type="Gene3D" id="2.70.50.30">
    <property type="entry name" value="Coagulation Factor XIII, subunit A, domain 1"/>
    <property type="match status" value="1"/>
</dbReference>
<evidence type="ECO:0000256" key="2">
    <source>
        <dbReference type="ARBA" id="ARBA00009758"/>
    </source>
</evidence>
<dbReference type="InterPro" id="IPR014756">
    <property type="entry name" value="Ig_E-set"/>
</dbReference>
<comment type="similarity">
    <text evidence="2">Belongs to the Rho GDI family.</text>
</comment>
<dbReference type="Gramene" id="FCD_00014265-RA">
    <property type="protein sequence ID" value="FCD_00014265-RA:cds"/>
    <property type="gene ID" value="FCD_00014265"/>
</dbReference>
<dbReference type="SUPFAM" id="SSF81296">
    <property type="entry name" value="E set domains"/>
    <property type="match status" value="1"/>
</dbReference>
<dbReference type="PRINTS" id="PR00492">
    <property type="entry name" value="RHOGDI"/>
</dbReference>
<dbReference type="EMBL" id="BTGU01000002">
    <property type="protein sequence ID" value="GMN27863.1"/>
    <property type="molecule type" value="Genomic_DNA"/>
</dbReference>
<comment type="caution">
    <text evidence="5">The sequence shown here is derived from an EMBL/GenBank/DDBJ whole genome shotgun (WGS) entry which is preliminary data.</text>
</comment>
<protein>
    <recommendedName>
        <fullName evidence="7">Rho GDP-dissociation inhibitor</fullName>
    </recommendedName>
</protein>
<accession>A0AA88CN07</accession>
<sequence>MGFDHEKKHRGETSCDKKEKKVVKENQQYLADQEEEELGYQKIGRQMSEASLDAATDQEEDDDHGNNLQLGPQYTLKEQLEKDKDDESLRRWKEQLLGSVDFDNVGETLEPEVKILELSILSPGRPDIVLRVPEDGNPKGLWFTLKEGSRYSLKFSFNVSNNIVSGLKYTNTVWKTGLKVDSTKEMIGTFSPQPEPYTHVMPEETTPSGMFARGSYSARSKFLDDDNKCYLEINYTFDIRKGWATS</sequence>
<reference evidence="5" key="1">
    <citation type="submission" date="2023-07" db="EMBL/GenBank/DDBJ databases">
        <title>draft genome sequence of fig (Ficus carica).</title>
        <authorList>
            <person name="Takahashi T."/>
            <person name="Nishimura K."/>
        </authorList>
    </citation>
    <scope>NUCLEOTIDE SEQUENCE</scope>
</reference>
<evidence type="ECO:0000256" key="3">
    <source>
        <dbReference type="ARBA" id="ARBA00022490"/>
    </source>
</evidence>
<comment type="subcellular location">
    <subcellularLocation>
        <location evidence="1">Cytoplasm</location>
    </subcellularLocation>
</comment>
<evidence type="ECO:0000256" key="4">
    <source>
        <dbReference type="SAM" id="MobiDB-lite"/>
    </source>
</evidence>
<dbReference type="FunFam" id="2.70.50.30:FF:000002">
    <property type="entry name" value="Rho GDP-dissociation inhibitor 1"/>
    <property type="match status" value="1"/>
</dbReference>
<dbReference type="GO" id="GO:0016020">
    <property type="term" value="C:membrane"/>
    <property type="evidence" value="ECO:0007669"/>
    <property type="project" value="TreeGrafter"/>
</dbReference>
<dbReference type="InterPro" id="IPR024792">
    <property type="entry name" value="RhoGDI_dom_sf"/>
</dbReference>
<gene>
    <name evidence="5" type="ORF">TIFTF001_001827</name>
</gene>
<dbReference type="GO" id="GO:0007266">
    <property type="term" value="P:Rho protein signal transduction"/>
    <property type="evidence" value="ECO:0007669"/>
    <property type="project" value="InterPro"/>
</dbReference>
<dbReference type="AlphaFoldDB" id="A0AA88CN07"/>
<dbReference type="PANTHER" id="PTHR10980">
    <property type="entry name" value="RHO GDP-DISSOCIATION INHIBITOR"/>
    <property type="match status" value="1"/>
</dbReference>
<evidence type="ECO:0000313" key="6">
    <source>
        <dbReference type="Proteomes" id="UP001187192"/>
    </source>
</evidence>
<dbReference type="Proteomes" id="UP001187192">
    <property type="component" value="Unassembled WGS sequence"/>
</dbReference>